<organism evidence="2">
    <name type="scientific">Staphylothermus marinus</name>
    <dbReference type="NCBI Taxonomy" id="2280"/>
    <lineage>
        <taxon>Archaea</taxon>
        <taxon>Thermoproteota</taxon>
        <taxon>Thermoprotei</taxon>
        <taxon>Desulfurococcales</taxon>
        <taxon>Desulfurococcaceae</taxon>
        <taxon>Staphylothermus</taxon>
    </lineage>
</organism>
<dbReference type="EMBL" id="DTBP01000012">
    <property type="protein sequence ID" value="HGQ73714.1"/>
    <property type="molecule type" value="Genomic_DNA"/>
</dbReference>
<evidence type="ECO:0000313" key="1">
    <source>
        <dbReference type="EMBL" id="HGQ59771.1"/>
    </source>
</evidence>
<sequence>MVKYIALYSPSSVNMVVDFVKTIYVFPNVIPVVINPIGAAAQFGVPEAYKLSYKIGKPLVILPSIEDLREVLGINRIFYYSETGSTISLEEFRSIDNYSIVFGAELSLGKKELLNVEPIRVNGIPPDLPTVPLVTLILYLVTRGNW</sequence>
<accession>A0A7C4NUW5</accession>
<name>A0A7C4NUW5_STAMA</name>
<dbReference type="EMBL" id="DTBE01000094">
    <property type="protein sequence ID" value="HGQ59771.1"/>
    <property type="molecule type" value="Genomic_DNA"/>
</dbReference>
<evidence type="ECO:0000313" key="2">
    <source>
        <dbReference type="EMBL" id="HGQ73714.1"/>
    </source>
</evidence>
<dbReference type="InterPro" id="IPR018665">
    <property type="entry name" value="DUF2122_RecB-nuclease-rel"/>
</dbReference>
<comment type="caution">
    <text evidence="2">The sequence shown here is derived from an EMBL/GenBank/DDBJ whole genome shotgun (WGS) entry which is preliminary data.</text>
</comment>
<reference evidence="2" key="1">
    <citation type="journal article" date="2020" name="mSystems">
        <title>Genome- and Community-Level Interaction Insights into Carbon Utilization and Element Cycling Functions of Hydrothermarchaeota in Hydrothermal Sediment.</title>
        <authorList>
            <person name="Zhou Z."/>
            <person name="Liu Y."/>
            <person name="Xu W."/>
            <person name="Pan J."/>
            <person name="Luo Z.H."/>
            <person name="Li M."/>
        </authorList>
    </citation>
    <scope>NUCLEOTIDE SEQUENCE [LARGE SCALE GENOMIC DNA]</scope>
    <source>
        <strain evidence="1">SpSt-638</strain>
        <strain evidence="2">SpSt-648</strain>
    </source>
</reference>
<proteinExistence type="predicted"/>
<dbReference type="Pfam" id="PF09895">
    <property type="entry name" value="DUF2122"/>
    <property type="match status" value="1"/>
</dbReference>
<gene>
    <name evidence="1" type="ORF">ENU09_03550</name>
    <name evidence="2" type="ORF">ENU20_01375</name>
</gene>
<protein>
    <submittedName>
        <fullName evidence="2">Recombinase RecB</fullName>
    </submittedName>
</protein>
<dbReference type="AlphaFoldDB" id="A0A7C4NUW5"/>